<keyword evidence="6" id="KW-0999">Mitochondrion inner membrane</keyword>
<name>A0A4T0FUC8_9BASI</name>
<evidence type="ECO:0000313" key="13">
    <source>
        <dbReference type="EMBL" id="TIA90556.1"/>
    </source>
</evidence>
<organism evidence="13 14">
    <name type="scientific">Wallemia hederae</name>
    <dbReference type="NCBI Taxonomy" id="1540922"/>
    <lineage>
        <taxon>Eukaryota</taxon>
        <taxon>Fungi</taxon>
        <taxon>Dikarya</taxon>
        <taxon>Basidiomycota</taxon>
        <taxon>Wallemiomycotina</taxon>
        <taxon>Wallemiomycetes</taxon>
        <taxon>Wallemiales</taxon>
        <taxon>Wallemiaceae</taxon>
        <taxon>Wallemia</taxon>
    </lineage>
</organism>
<evidence type="ECO:0000256" key="10">
    <source>
        <dbReference type="ARBA" id="ARBA00023136"/>
    </source>
</evidence>
<evidence type="ECO:0000256" key="8">
    <source>
        <dbReference type="ARBA" id="ARBA00022989"/>
    </source>
</evidence>
<comment type="subcellular location">
    <subcellularLocation>
        <location evidence="1">Mitochondrion inner membrane</location>
        <topology evidence="1">Single-pass membrane protein</topology>
    </subcellularLocation>
</comment>
<feature type="active site" evidence="11">
    <location>
        <position position="265"/>
    </location>
</feature>
<feature type="active site" evidence="11">
    <location>
        <position position="217"/>
    </location>
</feature>
<feature type="domain" description="Peptidase S26" evidence="12">
    <location>
        <begin position="202"/>
        <end position="276"/>
    </location>
</feature>
<dbReference type="Gene3D" id="2.10.109.10">
    <property type="entry name" value="Umud Fragment, subunit A"/>
    <property type="match status" value="1"/>
</dbReference>
<evidence type="ECO:0000256" key="9">
    <source>
        <dbReference type="ARBA" id="ARBA00023128"/>
    </source>
</evidence>
<keyword evidence="8" id="KW-1133">Transmembrane helix</keyword>
<dbReference type="GO" id="GO:0006627">
    <property type="term" value="P:protein processing involved in protein targeting to mitochondrion"/>
    <property type="evidence" value="ECO:0007669"/>
    <property type="project" value="InterPro"/>
</dbReference>
<evidence type="ECO:0000256" key="4">
    <source>
        <dbReference type="ARBA" id="ARBA00022670"/>
    </source>
</evidence>
<protein>
    <recommendedName>
        <fullName evidence="3">Mitochondrial inner membrane protease subunit 2</fullName>
    </recommendedName>
</protein>
<evidence type="ECO:0000256" key="1">
    <source>
        <dbReference type="ARBA" id="ARBA00004434"/>
    </source>
</evidence>
<dbReference type="AlphaFoldDB" id="A0A4T0FUC8"/>
<dbReference type="GO" id="GO:0004252">
    <property type="term" value="F:serine-type endopeptidase activity"/>
    <property type="evidence" value="ECO:0007669"/>
    <property type="project" value="InterPro"/>
</dbReference>
<dbReference type="Pfam" id="PF10502">
    <property type="entry name" value="Peptidase_S26"/>
    <property type="match status" value="1"/>
</dbReference>
<dbReference type="InterPro" id="IPR000223">
    <property type="entry name" value="Pept_S26A_signal_pept_1"/>
</dbReference>
<dbReference type="CDD" id="cd06530">
    <property type="entry name" value="S26_SPase_I"/>
    <property type="match status" value="1"/>
</dbReference>
<evidence type="ECO:0000256" key="2">
    <source>
        <dbReference type="ARBA" id="ARBA00007066"/>
    </source>
</evidence>
<dbReference type="InterPro" id="IPR019533">
    <property type="entry name" value="Peptidase_S26"/>
</dbReference>
<dbReference type="EMBL" id="SPNW01000018">
    <property type="protein sequence ID" value="TIA90556.1"/>
    <property type="molecule type" value="Genomic_DNA"/>
</dbReference>
<dbReference type="GO" id="GO:0042720">
    <property type="term" value="C:mitochondrial inner membrane peptidase complex"/>
    <property type="evidence" value="ECO:0007669"/>
    <property type="project" value="InterPro"/>
</dbReference>
<evidence type="ECO:0000256" key="3">
    <source>
        <dbReference type="ARBA" id="ARBA00013650"/>
    </source>
</evidence>
<accession>A0A4T0FUC8</accession>
<dbReference type="PANTHER" id="PTHR46041">
    <property type="entry name" value="MITOCHONDRIAL INNER MEMBRANE PROTEASE SUBUNIT 2"/>
    <property type="match status" value="1"/>
</dbReference>
<comment type="similarity">
    <text evidence="2">Belongs to the peptidase S26 family. IMP2 subfamily.</text>
</comment>
<gene>
    <name evidence="13" type="ORF">E3P99_01511</name>
</gene>
<keyword evidence="10" id="KW-0472">Membrane</keyword>
<dbReference type="PANTHER" id="PTHR46041:SF2">
    <property type="entry name" value="MITOCHONDRIAL INNER MEMBRANE PROTEASE SUBUNIT 2"/>
    <property type="match status" value="1"/>
</dbReference>
<dbReference type="GO" id="GO:0006465">
    <property type="term" value="P:signal peptide processing"/>
    <property type="evidence" value="ECO:0007669"/>
    <property type="project" value="InterPro"/>
</dbReference>
<evidence type="ECO:0000256" key="11">
    <source>
        <dbReference type="PIRSR" id="PIRSR600223-1"/>
    </source>
</evidence>
<evidence type="ECO:0000313" key="14">
    <source>
        <dbReference type="Proteomes" id="UP000310189"/>
    </source>
</evidence>
<sequence>MTEYHHMDFRHLGSLSRSGQTEFKDWKFQEKYYEFVCSQPDAADNKLLLLRKLRQGLVAVDRRDLFAVAVYKKSLDLAIESENVDEIGVSLSRLVELDTDYAELYQIHQVLTHKRVLHPATQLIKRLQRILYQLNYIAFYRLLDASSGYTRLLLALLTSRQPLPPRTRRQTLLGKFQGAVIHSMNKRIRPLRALGILSVSYYFVHNCYSLVSIKGRSMQPTLNPDSNMLTSDHLILNKWLPYSHYKLGDIVALRPPDNPNKVAIKRIAGLWGDLVNGTYVDRGHCYVQGDESFHSIDSRQYGQVSLGTLIGKGVAIVYPLDRMQLL</sequence>
<evidence type="ECO:0000256" key="6">
    <source>
        <dbReference type="ARBA" id="ARBA00022792"/>
    </source>
</evidence>
<dbReference type="InterPro" id="IPR036286">
    <property type="entry name" value="LexA/Signal_pep-like_sf"/>
</dbReference>
<evidence type="ECO:0000256" key="5">
    <source>
        <dbReference type="ARBA" id="ARBA00022692"/>
    </source>
</evidence>
<reference evidence="13 14" key="1">
    <citation type="submission" date="2019-03" db="EMBL/GenBank/DDBJ databases">
        <title>Sequencing 23 genomes of Wallemia ichthyophaga.</title>
        <authorList>
            <person name="Gostincar C."/>
        </authorList>
    </citation>
    <scope>NUCLEOTIDE SEQUENCE [LARGE SCALE GENOMIC DNA]</scope>
    <source>
        <strain evidence="13 14">EXF-5753</strain>
    </source>
</reference>
<dbReference type="SUPFAM" id="SSF51306">
    <property type="entry name" value="LexA/Signal peptidase"/>
    <property type="match status" value="1"/>
</dbReference>
<keyword evidence="7" id="KW-0378">Hydrolase</keyword>
<dbReference type="InterPro" id="IPR037730">
    <property type="entry name" value="IMP2"/>
</dbReference>
<keyword evidence="9" id="KW-0496">Mitochondrion</keyword>
<evidence type="ECO:0000259" key="12">
    <source>
        <dbReference type="Pfam" id="PF10502"/>
    </source>
</evidence>
<keyword evidence="4" id="KW-0645">Protease</keyword>
<keyword evidence="14" id="KW-1185">Reference proteome</keyword>
<dbReference type="PRINTS" id="PR00727">
    <property type="entry name" value="LEADERPTASE"/>
</dbReference>
<keyword evidence="5" id="KW-0812">Transmembrane</keyword>
<dbReference type="Proteomes" id="UP000310189">
    <property type="component" value="Unassembled WGS sequence"/>
</dbReference>
<dbReference type="OrthoDB" id="308440at2759"/>
<evidence type="ECO:0000256" key="7">
    <source>
        <dbReference type="ARBA" id="ARBA00022801"/>
    </source>
</evidence>
<comment type="caution">
    <text evidence="13">The sequence shown here is derived from an EMBL/GenBank/DDBJ whole genome shotgun (WGS) entry which is preliminary data.</text>
</comment>
<proteinExistence type="inferred from homology"/>